<name>A0A6M0REM8_9CYAN</name>
<dbReference type="EMBL" id="QXHD01000001">
    <property type="protein sequence ID" value="NEZ54212.1"/>
    <property type="molecule type" value="Genomic_DNA"/>
</dbReference>
<organism evidence="2 3">
    <name type="scientific">Adonisia turfae CCMR0081</name>
    <dbReference type="NCBI Taxonomy" id="2292702"/>
    <lineage>
        <taxon>Bacteria</taxon>
        <taxon>Bacillati</taxon>
        <taxon>Cyanobacteriota</taxon>
        <taxon>Adonisia</taxon>
        <taxon>Adonisia turfae</taxon>
    </lineage>
</organism>
<dbReference type="GO" id="GO:0016757">
    <property type="term" value="F:glycosyltransferase activity"/>
    <property type="evidence" value="ECO:0007669"/>
    <property type="project" value="UniProtKB-KW"/>
</dbReference>
<comment type="caution">
    <text evidence="2">The sequence shown here is derived from an EMBL/GenBank/DDBJ whole genome shotgun (WGS) entry which is preliminary data.</text>
</comment>
<dbReference type="Proteomes" id="UP000481033">
    <property type="component" value="Unassembled WGS sequence"/>
</dbReference>
<evidence type="ECO:0000259" key="1">
    <source>
        <dbReference type="Pfam" id="PF00156"/>
    </source>
</evidence>
<dbReference type="InterPro" id="IPR029057">
    <property type="entry name" value="PRTase-like"/>
</dbReference>
<dbReference type="AlphaFoldDB" id="A0A6M0REM8"/>
<reference evidence="2 3" key="1">
    <citation type="journal article" date="2020" name="Microb. Ecol.">
        <title>Ecogenomics of the Marine Benthic Filamentous Cyanobacterium Adonisia.</title>
        <authorList>
            <person name="Walter J.M."/>
            <person name="Coutinho F.H."/>
            <person name="Leomil L."/>
            <person name="Hargreaves P.I."/>
            <person name="Campeao M.E."/>
            <person name="Vieira V.V."/>
            <person name="Silva B.S."/>
            <person name="Fistarol G.O."/>
            <person name="Salomon P.S."/>
            <person name="Sawabe T."/>
            <person name="Mino S."/>
            <person name="Hosokawa M."/>
            <person name="Miyashita H."/>
            <person name="Maruyama F."/>
            <person name="van Verk M.C."/>
            <person name="Dutilh B.E."/>
            <person name="Thompson C.C."/>
            <person name="Thompson F.L."/>
        </authorList>
    </citation>
    <scope>NUCLEOTIDE SEQUENCE [LARGE SCALE GENOMIC DNA]</scope>
    <source>
        <strain evidence="2 3">CCMR0081</strain>
    </source>
</reference>
<gene>
    <name evidence="2" type="ORF">DXZ20_00520</name>
</gene>
<sequence length="253" mass="28208">MTLKFIRDTIVLNVCHLTDDFCIGSYLQKDYWSDDDYPDDRYTAFILEIKNCHQESIQEAIKLFSDCLSGFDAVAVVPSHHVNGQLSGIRQIALGLAHRSQKQDATACLRRHRPIHKLSEDGERSIGVHLQSIELDHANLIKGKRVLLLDDVRSTGHSLAACQQILKAAKPKSVHPLALGQSYGPSGSDPEKNYCHVDIAIQDEYQQQIDACDSPGTDDEAAIEAHLERVENIEIAADLERKTLDQLRLFAGV</sequence>
<protein>
    <submittedName>
        <fullName evidence="2">Phosphoribosyltransferase</fullName>
    </submittedName>
</protein>
<feature type="domain" description="Phosphoribosyltransferase" evidence="1">
    <location>
        <begin position="136"/>
        <end position="193"/>
    </location>
</feature>
<keyword evidence="2" id="KW-0808">Transferase</keyword>
<accession>A0A6M0REM8</accession>
<evidence type="ECO:0000313" key="2">
    <source>
        <dbReference type="EMBL" id="NEZ54212.1"/>
    </source>
</evidence>
<evidence type="ECO:0000313" key="3">
    <source>
        <dbReference type="Proteomes" id="UP000481033"/>
    </source>
</evidence>
<proteinExistence type="predicted"/>
<dbReference type="InterPro" id="IPR000836">
    <property type="entry name" value="PRTase_dom"/>
</dbReference>
<dbReference type="SUPFAM" id="SSF53271">
    <property type="entry name" value="PRTase-like"/>
    <property type="match status" value="1"/>
</dbReference>
<dbReference type="CDD" id="cd06223">
    <property type="entry name" value="PRTases_typeI"/>
    <property type="match status" value="1"/>
</dbReference>
<dbReference type="Pfam" id="PF00156">
    <property type="entry name" value="Pribosyltran"/>
    <property type="match status" value="1"/>
</dbReference>
<keyword evidence="2" id="KW-0328">Glycosyltransferase</keyword>
<dbReference type="Gene3D" id="3.40.50.2020">
    <property type="match status" value="1"/>
</dbReference>
<keyword evidence="3" id="KW-1185">Reference proteome</keyword>